<dbReference type="InterPro" id="IPR001796">
    <property type="entry name" value="DHFR_dom"/>
</dbReference>
<dbReference type="InterPro" id="IPR024072">
    <property type="entry name" value="DHFR-like_dom_sf"/>
</dbReference>
<evidence type="ECO:0000256" key="6">
    <source>
        <dbReference type="ARBA" id="ARBA00023002"/>
    </source>
</evidence>
<evidence type="ECO:0000313" key="11">
    <source>
        <dbReference type="EMBL" id="SFR45963.1"/>
    </source>
</evidence>
<evidence type="ECO:0000256" key="5">
    <source>
        <dbReference type="ARBA" id="ARBA00022857"/>
    </source>
</evidence>
<dbReference type="PRINTS" id="PR00070">
    <property type="entry name" value="DHFR"/>
</dbReference>
<dbReference type="UniPathway" id="UPA00077">
    <property type="reaction ID" value="UER00158"/>
</dbReference>
<dbReference type="FunFam" id="3.40.430.10:FF:000001">
    <property type="entry name" value="Dihydrofolate reductase"/>
    <property type="match status" value="1"/>
</dbReference>
<evidence type="ECO:0000256" key="1">
    <source>
        <dbReference type="ARBA" id="ARBA00004903"/>
    </source>
</evidence>
<dbReference type="NCBIfam" id="NF008037">
    <property type="entry name" value="PRK10769.1"/>
    <property type="match status" value="1"/>
</dbReference>
<proteinExistence type="inferred from homology"/>
<dbReference type="PROSITE" id="PS00075">
    <property type="entry name" value="DHFR_1"/>
    <property type="match status" value="1"/>
</dbReference>
<dbReference type="GO" id="GO:0046655">
    <property type="term" value="P:folic acid metabolic process"/>
    <property type="evidence" value="ECO:0007669"/>
    <property type="project" value="TreeGrafter"/>
</dbReference>
<feature type="domain" description="DHFR" evidence="10">
    <location>
        <begin position="2"/>
        <end position="164"/>
    </location>
</feature>
<dbReference type="PROSITE" id="PS51330">
    <property type="entry name" value="DHFR_2"/>
    <property type="match status" value="1"/>
</dbReference>
<dbReference type="PANTHER" id="PTHR48069">
    <property type="entry name" value="DIHYDROFOLATE REDUCTASE"/>
    <property type="match status" value="1"/>
</dbReference>
<sequence>MHIALVAAMAANRVIGKDGKMPWHLPAELQHFKRVTLGKPVVMGRTTYESIGRPLPGRTNIVLSRKYQQPYTDEQGVIWVSSPEQAVHAAGHTDELMVIGGGHVYAEFLPHAHRLYLTQIQLETDGDTFFPDYHAQATWNLVESVEHPADDKNPYPFVTEVYERETADR</sequence>
<evidence type="ECO:0000259" key="10">
    <source>
        <dbReference type="PROSITE" id="PS51330"/>
    </source>
</evidence>
<dbReference type="CDD" id="cd00209">
    <property type="entry name" value="DHFR"/>
    <property type="match status" value="1"/>
</dbReference>
<dbReference type="Pfam" id="PF00186">
    <property type="entry name" value="DHFR_1"/>
    <property type="match status" value="1"/>
</dbReference>
<dbReference type="Gene3D" id="3.40.430.10">
    <property type="entry name" value="Dihydrofolate Reductase, subunit A"/>
    <property type="match status" value="1"/>
</dbReference>
<comment type="function">
    <text evidence="7 8">Key enzyme in folate metabolism. Catalyzes an essential reaction for de novo glycine and purine synthesis, and for DNA precursor synthesis.</text>
</comment>
<dbReference type="GO" id="GO:0004146">
    <property type="term" value="F:dihydrofolate reductase activity"/>
    <property type="evidence" value="ECO:0007669"/>
    <property type="project" value="UniProtKB-EC"/>
</dbReference>
<dbReference type="SUPFAM" id="SSF53597">
    <property type="entry name" value="Dihydrofolate reductase-like"/>
    <property type="match status" value="1"/>
</dbReference>
<keyword evidence="4 8" id="KW-0554">One-carbon metabolism</keyword>
<keyword evidence="5 8" id="KW-0521">NADP</keyword>
<protein>
    <recommendedName>
        <fullName evidence="3 8">Dihydrofolate reductase</fullName>
        <ecNumber evidence="3 8">1.5.1.3</ecNumber>
    </recommendedName>
</protein>
<organism evidence="11 12">
    <name type="scientific">Pseudidiomarina maritima</name>
    <dbReference type="NCBI Taxonomy" id="519453"/>
    <lineage>
        <taxon>Bacteria</taxon>
        <taxon>Pseudomonadati</taxon>
        <taxon>Pseudomonadota</taxon>
        <taxon>Gammaproteobacteria</taxon>
        <taxon>Alteromonadales</taxon>
        <taxon>Idiomarinaceae</taxon>
        <taxon>Pseudidiomarina</taxon>
    </lineage>
</organism>
<dbReference type="GO" id="GO:0070401">
    <property type="term" value="F:NADP+ binding"/>
    <property type="evidence" value="ECO:0007669"/>
    <property type="project" value="UniProtKB-ARBA"/>
</dbReference>
<dbReference type="EC" id="1.5.1.3" evidence="3 8"/>
<comment type="similarity">
    <text evidence="2 8 9">Belongs to the dihydrofolate reductase family.</text>
</comment>
<dbReference type="GO" id="GO:0046654">
    <property type="term" value="P:tetrahydrofolate biosynthetic process"/>
    <property type="evidence" value="ECO:0007669"/>
    <property type="project" value="UniProtKB-UniPathway"/>
</dbReference>
<evidence type="ECO:0000256" key="2">
    <source>
        <dbReference type="ARBA" id="ARBA00009539"/>
    </source>
</evidence>
<dbReference type="PIRSF" id="PIRSF000194">
    <property type="entry name" value="DHFR"/>
    <property type="match status" value="1"/>
</dbReference>
<evidence type="ECO:0000256" key="7">
    <source>
        <dbReference type="ARBA" id="ARBA00025067"/>
    </source>
</evidence>
<dbReference type="GO" id="GO:0005829">
    <property type="term" value="C:cytosol"/>
    <property type="evidence" value="ECO:0007669"/>
    <property type="project" value="TreeGrafter"/>
</dbReference>
<comment type="catalytic activity">
    <reaction evidence="8">
        <text>(6S)-5,6,7,8-tetrahydrofolate + NADP(+) = 7,8-dihydrofolate + NADPH + H(+)</text>
        <dbReference type="Rhea" id="RHEA:15009"/>
        <dbReference type="ChEBI" id="CHEBI:15378"/>
        <dbReference type="ChEBI" id="CHEBI:57451"/>
        <dbReference type="ChEBI" id="CHEBI:57453"/>
        <dbReference type="ChEBI" id="CHEBI:57783"/>
        <dbReference type="ChEBI" id="CHEBI:58349"/>
        <dbReference type="EC" id="1.5.1.3"/>
    </reaction>
</comment>
<dbReference type="PANTHER" id="PTHR48069:SF3">
    <property type="entry name" value="DIHYDROFOLATE REDUCTASE"/>
    <property type="match status" value="1"/>
</dbReference>
<dbReference type="EMBL" id="FOYU01000001">
    <property type="protein sequence ID" value="SFR45963.1"/>
    <property type="molecule type" value="Genomic_DNA"/>
</dbReference>
<evidence type="ECO:0000256" key="8">
    <source>
        <dbReference type="PIRNR" id="PIRNR000194"/>
    </source>
</evidence>
<dbReference type="InterPro" id="IPR012259">
    <property type="entry name" value="DHFR"/>
</dbReference>
<evidence type="ECO:0000256" key="3">
    <source>
        <dbReference type="ARBA" id="ARBA00012856"/>
    </source>
</evidence>
<dbReference type="GO" id="GO:0046452">
    <property type="term" value="P:dihydrofolate metabolic process"/>
    <property type="evidence" value="ECO:0007669"/>
    <property type="project" value="TreeGrafter"/>
</dbReference>
<dbReference type="InterPro" id="IPR017925">
    <property type="entry name" value="DHFR_CS"/>
</dbReference>
<name>A0A1I6GUL7_9GAMM</name>
<dbReference type="RefSeq" id="WP_092856383.1">
    <property type="nucleotide sequence ID" value="NZ_FOYU01000001.1"/>
</dbReference>
<keyword evidence="12" id="KW-1185">Reference proteome</keyword>
<evidence type="ECO:0000313" key="12">
    <source>
        <dbReference type="Proteomes" id="UP000199424"/>
    </source>
</evidence>
<dbReference type="Proteomes" id="UP000199424">
    <property type="component" value="Unassembled WGS sequence"/>
</dbReference>
<accession>A0A1I6GUL7</accession>
<reference evidence="12" key="1">
    <citation type="submission" date="2016-10" db="EMBL/GenBank/DDBJ databases">
        <authorList>
            <person name="Varghese N."/>
            <person name="Submissions S."/>
        </authorList>
    </citation>
    <scope>NUCLEOTIDE SEQUENCE [LARGE SCALE GENOMIC DNA]</scope>
    <source>
        <strain evidence="12">CGMCC 1.7285</strain>
    </source>
</reference>
<evidence type="ECO:0000256" key="4">
    <source>
        <dbReference type="ARBA" id="ARBA00022563"/>
    </source>
</evidence>
<gene>
    <name evidence="11" type="ORF">SAMN04488070_1243</name>
</gene>
<comment type="pathway">
    <text evidence="1 8">Cofactor biosynthesis; tetrahydrofolate biosynthesis; 5,6,7,8-tetrahydrofolate from 7,8-dihydrofolate: step 1/1.</text>
</comment>
<evidence type="ECO:0000256" key="9">
    <source>
        <dbReference type="RuleBase" id="RU004474"/>
    </source>
</evidence>
<dbReference type="AlphaFoldDB" id="A0A1I6GUL7"/>
<keyword evidence="6 8" id="KW-0560">Oxidoreductase</keyword>
<dbReference type="GO" id="GO:0006730">
    <property type="term" value="P:one-carbon metabolic process"/>
    <property type="evidence" value="ECO:0007669"/>
    <property type="project" value="UniProtKB-KW"/>
</dbReference>